<dbReference type="AlphaFoldDB" id="A0A3B6H058"/>
<dbReference type="STRING" id="4565.A0A3B6H058"/>
<reference evidence="1" key="1">
    <citation type="submission" date="2018-08" db="EMBL/GenBank/DDBJ databases">
        <authorList>
            <person name="Rossello M."/>
        </authorList>
    </citation>
    <scope>NUCLEOTIDE SEQUENCE [LARGE SCALE GENOMIC DNA]</scope>
    <source>
        <strain evidence="1">cv. Chinese Spring</strain>
    </source>
</reference>
<dbReference type="Gramene" id="TraesWEE_scaffold_050511_01G000300.1">
    <property type="protein sequence ID" value="TraesWEE_scaffold_050511_01G000300.1"/>
    <property type="gene ID" value="TraesWEE_scaffold_050511_01G000300"/>
</dbReference>
<name>A0A3B6H058_WHEAT</name>
<dbReference type="Gramene" id="TraesSYM3D03G01976680.1">
    <property type="protein sequence ID" value="TraesSYM3D03G01976680.1.CDS1"/>
    <property type="gene ID" value="TraesSYM3D03G01976680"/>
</dbReference>
<dbReference type="OrthoDB" id="641444at2759"/>
<accession>A0A3B6H058</accession>
<reference evidence="1" key="2">
    <citation type="submission" date="2018-10" db="UniProtKB">
        <authorList>
            <consortium name="EnsemblPlants"/>
        </authorList>
    </citation>
    <scope>IDENTIFICATION</scope>
</reference>
<protein>
    <submittedName>
        <fullName evidence="1">Uncharacterized protein</fullName>
    </submittedName>
</protein>
<dbReference type="Gramene" id="TraesNOR3D03G01978840.1">
    <property type="protein sequence ID" value="TraesNOR3D03G01978840.1.CDS1"/>
    <property type="gene ID" value="TraesNOR3D03G01978840"/>
</dbReference>
<evidence type="ECO:0000313" key="2">
    <source>
        <dbReference type="Proteomes" id="UP000019116"/>
    </source>
</evidence>
<dbReference type="Proteomes" id="UP000019116">
    <property type="component" value="Chromosome 3D"/>
</dbReference>
<dbReference type="Gramene" id="TraesMAC3D03G01951440.1">
    <property type="protein sequence ID" value="TraesMAC3D03G01951440.1.CDS1"/>
    <property type="gene ID" value="TraesMAC3D03G01951440"/>
</dbReference>
<dbReference type="Gramene" id="TraesRN3D0100912700.1">
    <property type="protein sequence ID" value="TraesRN3D0100912700.1"/>
    <property type="gene ID" value="TraesRN3D0100912700"/>
</dbReference>
<dbReference type="Gramene" id="TraesLAC3D03G01894170.1">
    <property type="protein sequence ID" value="TraesLAC3D03G01894170.1.CDS1"/>
    <property type="gene ID" value="TraesLAC3D03G01894170"/>
</dbReference>
<dbReference type="Gramene" id="TraesPARA_EIv1.0_1145190.1">
    <property type="protein sequence ID" value="TraesPARA_EIv1.0_1145190.1.CDS1"/>
    <property type="gene ID" value="TraesPARA_EIv1.0_1145190"/>
</dbReference>
<dbReference type="Gramene" id="TraesCS3D02G396700.1">
    <property type="protein sequence ID" value="TraesCS3D02G396700.1.cds1"/>
    <property type="gene ID" value="TraesCS3D02G396700"/>
</dbReference>
<dbReference type="Gramene" id="TraesARI3D03G01986320.1">
    <property type="protein sequence ID" value="TraesARI3D03G01986320.1.CDS1"/>
    <property type="gene ID" value="TraesARI3D03G01986320"/>
</dbReference>
<dbReference type="Gramene" id="TraesROB_scaffold_109304_01G000100.1">
    <property type="protein sequence ID" value="TraesROB_scaffold_109304_01G000100.1"/>
    <property type="gene ID" value="TraesROB_scaffold_109304_01G000100"/>
</dbReference>
<keyword evidence="2" id="KW-1185">Reference proteome</keyword>
<dbReference type="Gramene" id="TraesJUL3D03G01970290.1">
    <property type="protein sequence ID" value="TraesJUL3D03G01970290.1.CDS1"/>
    <property type="gene ID" value="TraesJUL3D03G01970290"/>
</dbReference>
<organism evidence="1">
    <name type="scientific">Triticum aestivum</name>
    <name type="common">Wheat</name>
    <dbReference type="NCBI Taxonomy" id="4565"/>
    <lineage>
        <taxon>Eukaryota</taxon>
        <taxon>Viridiplantae</taxon>
        <taxon>Streptophyta</taxon>
        <taxon>Embryophyta</taxon>
        <taxon>Tracheophyta</taxon>
        <taxon>Spermatophyta</taxon>
        <taxon>Magnoliopsida</taxon>
        <taxon>Liliopsida</taxon>
        <taxon>Poales</taxon>
        <taxon>Poaceae</taxon>
        <taxon>BOP clade</taxon>
        <taxon>Pooideae</taxon>
        <taxon>Triticodae</taxon>
        <taxon>Triticeae</taxon>
        <taxon>Triticinae</taxon>
        <taxon>Triticum</taxon>
    </lineage>
</organism>
<dbReference type="Gramene" id="TraesCAD_scaffold_051882_01G000300.1">
    <property type="protein sequence ID" value="TraesCAD_scaffold_051882_01G000300.1"/>
    <property type="gene ID" value="TraesCAD_scaffold_051882_01G000300"/>
</dbReference>
<dbReference type="Gramene" id="TraesCS3D03G0874700.1">
    <property type="protein sequence ID" value="TraesCS3D03G0874700.1.CDS1"/>
    <property type="gene ID" value="TraesCS3D03G0874700"/>
</dbReference>
<dbReference type="Gramene" id="TraesLDM3D03G01950840.1">
    <property type="protein sequence ID" value="TraesLDM3D03G01950840.1.CDS1"/>
    <property type="gene ID" value="TraesLDM3D03G01950840"/>
</dbReference>
<sequence>MTHISDIKLIKTDTTLDLSQKAEKGMSWGAALPIYL</sequence>
<evidence type="ECO:0000313" key="1">
    <source>
        <dbReference type="EnsemblPlants" id="TraesCS3D02G396700.1.cds1"/>
    </source>
</evidence>
<proteinExistence type="predicted"/>
<dbReference type="EnsemblPlants" id="TraesCS3D02G396700.1">
    <property type="protein sequence ID" value="TraesCS3D02G396700.1.cds1"/>
    <property type="gene ID" value="TraesCS3D02G396700"/>
</dbReference>
<dbReference type="Gramene" id="TraesJAG3D03G01960450.1">
    <property type="protein sequence ID" value="TraesJAG3D03G01960450.1.CDS1"/>
    <property type="gene ID" value="TraesJAG3D03G01960450"/>
</dbReference>
<dbReference type="PANTHER" id="PTHR34892:SF2">
    <property type="entry name" value="VACUOLAR ATP SYNTHASE CATALYTIC SUBUNIT-RELATED _ V-ATPASE-RELATED _ VACUOLAR PROTON PUMP-LIKE PROTEIN"/>
    <property type="match status" value="1"/>
</dbReference>
<dbReference type="PANTHER" id="PTHR34892">
    <property type="entry name" value="VACUOLAR ATP SYNTHASE CATALYTIC SUBUNIT-RELATED / V-ATPASE-RELATED / VACUOLAR PROTON PUMP-LIKE PROTEIN"/>
    <property type="match status" value="1"/>
</dbReference>
<dbReference type="Gramene" id="TraesSTA3D03G01947480.1">
    <property type="protein sequence ID" value="TraesSTA3D03G01947480.1.CDS1"/>
    <property type="gene ID" value="TraesSTA3D03G01947480"/>
</dbReference>
<dbReference type="Gramene" id="TraesCLE_scaffold_054880_01G000100.1">
    <property type="protein sequence ID" value="TraesCLE_scaffold_054880_01G000100.1"/>
    <property type="gene ID" value="TraesCLE_scaffold_054880_01G000100"/>
</dbReference>